<comment type="caution">
    <text evidence="2">The sequence shown here is derived from an EMBL/GenBank/DDBJ whole genome shotgun (WGS) entry which is preliminary data.</text>
</comment>
<keyword evidence="3" id="KW-1185">Reference proteome</keyword>
<proteinExistence type="predicted"/>
<feature type="signal peptide" evidence="1">
    <location>
        <begin position="1"/>
        <end position="21"/>
    </location>
</feature>
<accession>A0A813GDV5</accession>
<keyword evidence="1" id="KW-0732">Signal</keyword>
<organism evidence="2 3">
    <name type="scientific">Polarella glacialis</name>
    <name type="common">Dinoflagellate</name>
    <dbReference type="NCBI Taxonomy" id="89957"/>
    <lineage>
        <taxon>Eukaryota</taxon>
        <taxon>Sar</taxon>
        <taxon>Alveolata</taxon>
        <taxon>Dinophyceae</taxon>
        <taxon>Suessiales</taxon>
        <taxon>Suessiaceae</taxon>
        <taxon>Polarella</taxon>
    </lineage>
</organism>
<sequence length="135" mass="15124">MAFLRRTLAVSLSLLIALSSASEDELLPLSAAMVADDACSSSATCSLELLQRRGAGIETVPVSLDQLDAKEEQEEVSQEAAATQQLPDQFCRDRRQEGFHCDGKMRIRCIREGFEWRAGFKKRCEFRCAWGECKF</sequence>
<dbReference type="Proteomes" id="UP000654075">
    <property type="component" value="Unassembled WGS sequence"/>
</dbReference>
<evidence type="ECO:0000313" key="2">
    <source>
        <dbReference type="EMBL" id="CAE8623311.1"/>
    </source>
</evidence>
<gene>
    <name evidence="2" type="ORF">PGLA1383_LOCUS40603</name>
</gene>
<dbReference type="EMBL" id="CAJNNV010028147">
    <property type="protein sequence ID" value="CAE8623311.1"/>
    <property type="molecule type" value="Genomic_DNA"/>
</dbReference>
<evidence type="ECO:0000256" key="1">
    <source>
        <dbReference type="SAM" id="SignalP"/>
    </source>
</evidence>
<name>A0A813GDV5_POLGL</name>
<feature type="chain" id="PRO_5032456058" evidence="1">
    <location>
        <begin position="22"/>
        <end position="135"/>
    </location>
</feature>
<reference evidence="2" key="1">
    <citation type="submission" date="2021-02" db="EMBL/GenBank/DDBJ databases">
        <authorList>
            <person name="Dougan E. K."/>
            <person name="Rhodes N."/>
            <person name="Thang M."/>
            <person name="Chan C."/>
        </authorList>
    </citation>
    <scope>NUCLEOTIDE SEQUENCE</scope>
</reference>
<protein>
    <submittedName>
        <fullName evidence="2">Uncharacterized protein</fullName>
    </submittedName>
</protein>
<dbReference type="AlphaFoldDB" id="A0A813GDV5"/>
<evidence type="ECO:0000313" key="3">
    <source>
        <dbReference type="Proteomes" id="UP000654075"/>
    </source>
</evidence>